<accession>A0A0F9NKL3</accession>
<comment type="caution">
    <text evidence="1">The sequence shown here is derived from an EMBL/GenBank/DDBJ whole genome shotgun (WGS) entry which is preliminary data.</text>
</comment>
<sequence>MSFAEHRVTTGRRLEGVGVMVHAQGAVLKISLTLSPEVVEALGAAQGSRVLLLVGSGADAGKLRVRRASDGGRTLFRYGNLGALRVTAALWPGLAAERRT</sequence>
<dbReference type="AlphaFoldDB" id="A0A0F9NKL3"/>
<gene>
    <name evidence="1" type="ORF">LCGC14_1015280</name>
</gene>
<evidence type="ECO:0000313" key="1">
    <source>
        <dbReference type="EMBL" id="KKN12542.1"/>
    </source>
</evidence>
<name>A0A0F9NKL3_9ZZZZ</name>
<organism evidence="1">
    <name type="scientific">marine sediment metagenome</name>
    <dbReference type="NCBI Taxonomy" id="412755"/>
    <lineage>
        <taxon>unclassified sequences</taxon>
        <taxon>metagenomes</taxon>
        <taxon>ecological metagenomes</taxon>
    </lineage>
</organism>
<reference evidence="1" key="1">
    <citation type="journal article" date="2015" name="Nature">
        <title>Complex archaea that bridge the gap between prokaryotes and eukaryotes.</title>
        <authorList>
            <person name="Spang A."/>
            <person name="Saw J.H."/>
            <person name="Jorgensen S.L."/>
            <person name="Zaremba-Niedzwiedzka K."/>
            <person name="Martijn J."/>
            <person name="Lind A.E."/>
            <person name="van Eijk R."/>
            <person name="Schleper C."/>
            <person name="Guy L."/>
            <person name="Ettema T.J."/>
        </authorList>
    </citation>
    <scope>NUCLEOTIDE SEQUENCE</scope>
</reference>
<proteinExistence type="predicted"/>
<dbReference type="EMBL" id="LAZR01004021">
    <property type="protein sequence ID" value="KKN12542.1"/>
    <property type="molecule type" value="Genomic_DNA"/>
</dbReference>
<protein>
    <submittedName>
        <fullName evidence="1">Uncharacterized protein</fullName>
    </submittedName>
</protein>
<feature type="non-terminal residue" evidence="1">
    <location>
        <position position="100"/>
    </location>
</feature>